<evidence type="ECO:0000256" key="1">
    <source>
        <dbReference type="SAM" id="Coils"/>
    </source>
</evidence>
<dbReference type="Pfam" id="PF04859">
    <property type="entry name" value="DUF641"/>
    <property type="match status" value="1"/>
</dbReference>
<feature type="domain" description="GIL1/IRKI C-terminal" evidence="3">
    <location>
        <begin position="402"/>
        <end position="451"/>
    </location>
</feature>
<evidence type="ECO:0000313" key="5">
    <source>
        <dbReference type="Proteomes" id="UP000243459"/>
    </source>
</evidence>
<evidence type="ECO:0000259" key="2">
    <source>
        <dbReference type="Pfam" id="PF04859"/>
    </source>
</evidence>
<proteinExistence type="predicted"/>
<dbReference type="GO" id="GO:0009639">
    <property type="term" value="P:response to red or far red light"/>
    <property type="evidence" value="ECO:0007669"/>
    <property type="project" value="InterPro"/>
</dbReference>
<reference evidence="5" key="1">
    <citation type="journal article" date="2017" name="Nat. Commun.">
        <title>The asparagus genome sheds light on the origin and evolution of a young Y chromosome.</title>
        <authorList>
            <person name="Harkess A."/>
            <person name="Zhou J."/>
            <person name="Xu C."/>
            <person name="Bowers J.E."/>
            <person name="Van der Hulst R."/>
            <person name="Ayyampalayam S."/>
            <person name="Mercati F."/>
            <person name="Riccardi P."/>
            <person name="McKain M.R."/>
            <person name="Kakrana A."/>
            <person name="Tang H."/>
            <person name="Ray J."/>
            <person name="Groenendijk J."/>
            <person name="Arikit S."/>
            <person name="Mathioni S.M."/>
            <person name="Nakano M."/>
            <person name="Shan H."/>
            <person name="Telgmann-Rauber A."/>
            <person name="Kanno A."/>
            <person name="Yue Z."/>
            <person name="Chen H."/>
            <person name="Li W."/>
            <person name="Chen Y."/>
            <person name="Xu X."/>
            <person name="Zhang Y."/>
            <person name="Luo S."/>
            <person name="Chen H."/>
            <person name="Gao J."/>
            <person name="Mao Z."/>
            <person name="Pires J.C."/>
            <person name="Luo M."/>
            <person name="Kudrna D."/>
            <person name="Wing R.A."/>
            <person name="Meyers B.C."/>
            <person name="Yi K."/>
            <person name="Kong H."/>
            <person name="Lavrijsen P."/>
            <person name="Sunseri F."/>
            <person name="Falavigna A."/>
            <person name="Ye Y."/>
            <person name="Leebens-Mack J.H."/>
            <person name="Chen G."/>
        </authorList>
    </citation>
    <scope>NUCLEOTIDE SEQUENCE [LARGE SCALE GENOMIC DNA]</scope>
    <source>
        <strain evidence="5">cv. DH0086</strain>
    </source>
</reference>
<dbReference type="Pfam" id="PF24994">
    <property type="entry name" value="GIL1_IRKI_C"/>
    <property type="match status" value="1"/>
</dbReference>
<protein>
    <submittedName>
        <fullName evidence="4">Uncharacterized protein</fullName>
    </submittedName>
</protein>
<organism evidence="4 5">
    <name type="scientific">Asparagus officinalis</name>
    <name type="common">Garden asparagus</name>
    <dbReference type="NCBI Taxonomy" id="4686"/>
    <lineage>
        <taxon>Eukaryota</taxon>
        <taxon>Viridiplantae</taxon>
        <taxon>Streptophyta</taxon>
        <taxon>Embryophyta</taxon>
        <taxon>Tracheophyta</taxon>
        <taxon>Spermatophyta</taxon>
        <taxon>Magnoliopsida</taxon>
        <taxon>Liliopsida</taxon>
        <taxon>Asparagales</taxon>
        <taxon>Asparagaceae</taxon>
        <taxon>Asparagoideae</taxon>
        <taxon>Asparagus</taxon>
    </lineage>
</organism>
<dbReference type="InterPro" id="IPR006943">
    <property type="entry name" value="DUF641_pln"/>
</dbReference>
<sequence>MDSVSPATSNIVSIAKIFTKIIRFRRKTTSNTTADFGPDQDHEIHKLKPSKSIDDFPQAIPIFEDEKVKKEENCHNKESMESLLANIFTSISAIKASYAQLQVAQSPYDPETIQSSDQCVVTELKHLSELKRAYFKNQFGPPPPPPLAAQVQEQRNLIRTYKITSNKLESEIRCKGSEITALQAQLLESDRQNRALESRLHPGNPLSSLDGLHLSELDPSHFLAMVRHTVRSIRSFVKLMVGEMESAGWDLDSAASSIQSDVCNKPGHRIFAFESFICQRLFSDFHNRNFGLSLLEERATWESRQFFDEFTELKSAKMKHFLQTQKGRSSGFGKFCRTKYLTLVHPKMEASFFGDLDQRGLVSSGRGFPQSDFFAGFVEVARRVWLLHCLFFSFGREMEGSIFQVKRGWRFSEVYMESVMEVDAGDRPPVVGFTVMPGFRVGRTVIQCKVYISGLTENGRS</sequence>
<feature type="domain" description="DUF641" evidence="2">
    <location>
        <begin position="76"/>
        <end position="199"/>
    </location>
</feature>
<accession>A0A5P1ERI6</accession>
<gene>
    <name evidence="4" type="ORF">A4U43_C05F9530</name>
</gene>
<keyword evidence="5" id="KW-1185">Reference proteome</keyword>
<dbReference type="Gramene" id="ONK68273">
    <property type="protein sequence ID" value="ONK68273"/>
    <property type="gene ID" value="A4U43_C05F9530"/>
</dbReference>
<dbReference type="OrthoDB" id="1915848at2759"/>
<evidence type="ECO:0000313" key="4">
    <source>
        <dbReference type="EMBL" id="ONK68273.1"/>
    </source>
</evidence>
<dbReference type="InterPro" id="IPR056813">
    <property type="entry name" value="GIL1_IRKI_C"/>
</dbReference>
<dbReference type="EMBL" id="CM007385">
    <property type="protein sequence ID" value="ONK68273.1"/>
    <property type="molecule type" value="Genomic_DNA"/>
</dbReference>
<dbReference type="GO" id="GO:0009959">
    <property type="term" value="P:negative gravitropism"/>
    <property type="evidence" value="ECO:0007669"/>
    <property type="project" value="InterPro"/>
</dbReference>
<keyword evidence="1" id="KW-0175">Coiled coil</keyword>
<dbReference type="AlphaFoldDB" id="A0A5P1ERI6"/>
<name>A0A5P1ERI6_ASPOF</name>
<evidence type="ECO:0000259" key="3">
    <source>
        <dbReference type="Pfam" id="PF24994"/>
    </source>
</evidence>
<dbReference type="InterPro" id="IPR040225">
    <property type="entry name" value="GIL1-like"/>
</dbReference>
<feature type="coiled-coil region" evidence="1">
    <location>
        <begin position="151"/>
        <end position="199"/>
    </location>
</feature>
<dbReference type="Proteomes" id="UP000243459">
    <property type="component" value="Chromosome 5"/>
</dbReference>
<dbReference type="PANTHER" id="PTHR31161">
    <property type="entry name" value="PROTEIN GRAVITROPIC IN THE LIGHT 1"/>
    <property type="match status" value="1"/>
</dbReference>
<dbReference type="OMA" id="MFDAFHF"/>